<dbReference type="GO" id="GO:0003677">
    <property type="term" value="F:DNA binding"/>
    <property type="evidence" value="ECO:0007669"/>
    <property type="project" value="InterPro"/>
</dbReference>
<dbReference type="GO" id="GO:0006402">
    <property type="term" value="P:mRNA catabolic process"/>
    <property type="evidence" value="ECO:0007669"/>
    <property type="project" value="TreeGrafter"/>
</dbReference>
<dbReference type="RefSeq" id="WP_154573162.1">
    <property type="nucleotide sequence ID" value="NZ_VUNB01000007.1"/>
</dbReference>
<gene>
    <name evidence="3" type="ORF">FYJ66_08960</name>
</gene>
<comment type="caution">
    <text evidence="3">The sequence shown here is derived from an EMBL/GenBank/DDBJ whole genome shotgun (WGS) entry which is preliminary data.</text>
</comment>
<organism evidence="3">
    <name type="scientific">Baileyella intestinalis</name>
    <dbReference type="NCBI Taxonomy" id="2606709"/>
    <lineage>
        <taxon>Bacteria</taxon>
        <taxon>Bacillati</taxon>
        <taxon>Bacillota</taxon>
        <taxon>Clostridia</taxon>
        <taxon>Peptostreptococcales</taxon>
        <taxon>Anaerovoracaceae</taxon>
        <taxon>Baileyella</taxon>
    </lineage>
</organism>
<comment type="similarity">
    <text evidence="1">Belongs to the PemK/MazF family.</text>
</comment>
<reference evidence="3" key="1">
    <citation type="submission" date="2019-09" db="EMBL/GenBank/DDBJ databases">
        <title>In-depth cultivation of the pig gut microbiome towards novel bacterial diversity and tailored functional studies.</title>
        <authorList>
            <person name="Wylensek D."/>
            <person name="Hitch T.C.A."/>
            <person name="Clavel T."/>
        </authorList>
    </citation>
    <scope>NUCLEOTIDE SEQUENCE</scope>
    <source>
        <strain evidence="3">RF-744-FAT-WT-3</strain>
    </source>
</reference>
<dbReference type="GO" id="GO:0016075">
    <property type="term" value="P:rRNA catabolic process"/>
    <property type="evidence" value="ECO:0007669"/>
    <property type="project" value="TreeGrafter"/>
</dbReference>
<proteinExistence type="inferred from homology"/>
<dbReference type="Pfam" id="PF02452">
    <property type="entry name" value="PemK_toxin"/>
    <property type="match status" value="1"/>
</dbReference>
<name>A0A6A8MD77_9FIRM</name>
<dbReference type="InterPro" id="IPR011067">
    <property type="entry name" value="Plasmid_toxin/cell-grow_inhib"/>
</dbReference>
<dbReference type="PANTHER" id="PTHR33988:SF2">
    <property type="entry name" value="ENDORIBONUCLEASE MAZF"/>
    <property type="match status" value="1"/>
</dbReference>
<evidence type="ECO:0000313" key="3">
    <source>
        <dbReference type="EMBL" id="MST69706.1"/>
    </source>
</evidence>
<dbReference type="PANTHER" id="PTHR33988">
    <property type="entry name" value="ENDORIBONUCLEASE MAZF-RELATED"/>
    <property type="match status" value="1"/>
</dbReference>
<accession>A0A6A8MD77</accession>
<dbReference type="Gene3D" id="2.30.30.110">
    <property type="match status" value="1"/>
</dbReference>
<sequence length="122" mass="14217">MSDQKFNVRQGEIYYADFPETVGSVQKGIRPVVITQNNYLNRNSTTYVCALVTSQLKRLDLPEHVLLPKLKGLPKRSMVMAEQRQTVDQKQLLNYRCKVGWLTFREIHRALRHCESADKTCY</sequence>
<evidence type="ECO:0000256" key="2">
    <source>
        <dbReference type="ARBA" id="ARBA00022649"/>
    </source>
</evidence>
<dbReference type="GO" id="GO:0004521">
    <property type="term" value="F:RNA endonuclease activity"/>
    <property type="evidence" value="ECO:0007669"/>
    <property type="project" value="TreeGrafter"/>
</dbReference>
<dbReference type="AlphaFoldDB" id="A0A6A8MD77"/>
<keyword evidence="2" id="KW-1277">Toxin-antitoxin system</keyword>
<evidence type="ECO:0000256" key="1">
    <source>
        <dbReference type="ARBA" id="ARBA00007521"/>
    </source>
</evidence>
<dbReference type="EMBL" id="VUNB01000007">
    <property type="protein sequence ID" value="MST69706.1"/>
    <property type="molecule type" value="Genomic_DNA"/>
</dbReference>
<protein>
    <submittedName>
        <fullName evidence="3">Type II toxin-antitoxin system PemK/MazF family toxin</fullName>
    </submittedName>
</protein>
<dbReference type="InterPro" id="IPR003477">
    <property type="entry name" value="PemK-like"/>
</dbReference>
<dbReference type="SUPFAM" id="SSF50118">
    <property type="entry name" value="Cell growth inhibitor/plasmid maintenance toxic component"/>
    <property type="match status" value="1"/>
</dbReference>